<feature type="coiled-coil region" evidence="4">
    <location>
        <begin position="454"/>
        <end position="481"/>
    </location>
</feature>
<comment type="subunit">
    <text evidence="2">Heterodimer of SbcC and SbcD.</text>
</comment>
<dbReference type="RefSeq" id="WP_182538284.1">
    <property type="nucleotide sequence ID" value="NZ_JACGXA010000001.1"/>
</dbReference>
<dbReference type="InterPro" id="IPR027417">
    <property type="entry name" value="P-loop_NTPase"/>
</dbReference>
<accession>A0A7W3IZ92</accession>
<dbReference type="AlphaFoldDB" id="A0A7W3IZ92"/>
<proteinExistence type="inferred from homology"/>
<dbReference type="EMBL" id="JACGXA010000001">
    <property type="protein sequence ID" value="MBA8803345.1"/>
    <property type="molecule type" value="Genomic_DNA"/>
</dbReference>
<comment type="similarity">
    <text evidence="1">Belongs to the SMC family. SbcC subfamily.</text>
</comment>
<dbReference type="InterPro" id="IPR038729">
    <property type="entry name" value="Rad50/SbcC_AAA"/>
</dbReference>
<gene>
    <name evidence="6" type="ORF">FB382_001636</name>
</gene>
<organism evidence="6 7">
    <name type="scientific">Nocardioides ginsengisegetis</name>
    <dbReference type="NCBI Taxonomy" id="661491"/>
    <lineage>
        <taxon>Bacteria</taxon>
        <taxon>Bacillati</taxon>
        <taxon>Actinomycetota</taxon>
        <taxon>Actinomycetes</taxon>
        <taxon>Propionibacteriales</taxon>
        <taxon>Nocardioidaceae</taxon>
        <taxon>Nocardioides</taxon>
    </lineage>
</organism>
<dbReference type="Pfam" id="PF13558">
    <property type="entry name" value="SbcC_Walker_B"/>
    <property type="match status" value="1"/>
</dbReference>
<keyword evidence="6" id="KW-0378">Hydrolase</keyword>
<dbReference type="Pfam" id="PF13476">
    <property type="entry name" value="AAA_23"/>
    <property type="match status" value="1"/>
</dbReference>
<name>A0A7W3IZ92_9ACTN</name>
<reference evidence="6 7" key="1">
    <citation type="submission" date="2020-07" db="EMBL/GenBank/DDBJ databases">
        <title>Sequencing the genomes of 1000 actinobacteria strains.</title>
        <authorList>
            <person name="Klenk H.-P."/>
        </authorList>
    </citation>
    <scope>NUCLEOTIDE SEQUENCE [LARGE SCALE GENOMIC DNA]</scope>
    <source>
        <strain evidence="6 7">DSM 21349</strain>
    </source>
</reference>
<evidence type="ECO:0000256" key="3">
    <source>
        <dbReference type="ARBA" id="ARBA00013368"/>
    </source>
</evidence>
<dbReference type="PANTHER" id="PTHR32114:SF2">
    <property type="entry name" value="ABC TRANSPORTER ABCH.3"/>
    <property type="match status" value="1"/>
</dbReference>
<keyword evidence="4" id="KW-0175">Coiled coil</keyword>
<sequence length="989" mass="105903">MRLHLLEVTAFGPFADTVTVDFDHLSDAGLFLLSGATGAGKTSVLDAVCFALYGDVPGDRNAARRLRSDQAAPGVRPRVTLETTLSGRRFRLVRSPAWERPKKRGSGFTTEQASVTLSERVDGEWQPLSSRLDETGHLVTRLVGMNVTQFTQVAMLPQGRFQAFLRARSDERHKLLQQLFRTGRFEQVEGWLRDRRIALRRTSDMSRQGIADLVSRLSETADVPVPEDWEVADLQPWATALVADALERRDRAAAAVLVAAGHEQETRTHLEQARAVVDRRRRLEAAAAERDRIDAMADQHATAVASLDAARRAAGVVPLHRLATTATSAHLRAEALAHATTERAGDVLGLLVVDADTLAAAAGDALDKAAAVRAALPREARMREVDERAVGAEREQAEVATRLTALSRERAALPERLVAARASAQEATAAAAGAPAVEARVADLHGRLRAHRDLLSVETQLDAARQALADASAAAVELRERWLDLREARLDGMAAEIAGALAVGACCPVCGSADHPHKATSHPDAPDAAAEKAALKALDDAKATEHLHDERVRDLGTRLAVLRQQAGPDPAAVLQARADDEASGLERLRACAGEATARLDAVATLEADDVRLGAEIREAELRAESLATSLTALRAESGSLRAEVDHLLAGTGASSLTRLLDDLADRADTAHRAADAIVGLAIAADARHDADRALAEAARESGFESTEAAVAARLDVQEIAALDRRVTEHERKLAAVTALLAEPGAAELLASETVDLVALQHTHAEALAALGDGRTLESRWAGRHQRLTALARELEAALVAWAPLRHELDVTTRLSAFVEGKSPDNRLQMRLSAYVLAFRLSQVVAAANERLARMSDQRYSLEHTGRRGAGETRGGLSLLVRDDWSGESRDPATLSGGETFVVSLALALGLADVITQEAGGADLDTLFVDEGFGSLDADTLDDVMDTLDSLRDGGRVVGVVSHVAEMRDRIPTQLRVTKSRRGSTLALSR</sequence>
<keyword evidence="6" id="KW-0269">Exonuclease</keyword>
<feature type="domain" description="Rad50/SbcC-type AAA" evidence="5">
    <location>
        <begin position="7"/>
        <end position="180"/>
    </location>
</feature>
<evidence type="ECO:0000256" key="1">
    <source>
        <dbReference type="ARBA" id="ARBA00006930"/>
    </source>
</evidence>
<dbReference type="SUPFAM" id="SSF52540">
    <property type="entry name" value="P-loop containing nucleoside triphosphate hydrolases"/>
    <property type="match status" value="1"/>
</dbReference>
<dbReference type="Gene3D" id="3.40.50.300">
    <property type="entry name" value="P-loop containing nucleotide triphosphate hydrolases"/>
    <property type="match status" value="2"/>
</dbReference>
<evidence type="ECO:0000259" key="5">
    <source>
        <dbReference type="Pfam" id="PF13476"/>
    </source>
</evidence>
<keyword evidence="6" id="KW-0540">Nuclease</keyword>
<dbReference type="Proteomes" id="UP000580910">
    <property type="component" value="Unassembled WGS sequence"/>
</dbReference>
<dbReference type="GO" id="GO:0016887">
    <property type="term" value="F:ATP hydrolysis activity"/>
    <property type="evidence" value="ECO:0007669"/>
    <property type="project" value="InterPro"/>
</dbReference>
<comment type="caution">
    <text evidence="6">The sequence shown here is derived from an EMBL/GenBank/DDBJ whole genome shotgun (WGS) entry which is preliminary data.</text>
</comment>
<evidence type="ECO:0000313" key="7">
    <source>
        <dbReference type="Proteomes" id="UP000580910"/>
    </source>
</evidence>
<dbReference type="GO" id="GO:0006302">
    <property type="term" value="P:double-strand break repair"/>
    <property type="evidence" value="ECO:0007669"/>
    <property type="project" value="InterPro"/>
</dbReference>
<evidence type="ECO:0000256" key="2">
    <source>
        <dbReference type="ARBA" id="ARBA00011322"/>
    </source>
</evidence>
<evidence type="ECO:0000256" key="4">
    <source>
        <dbReference type="SAM" id="Coils"/>
    </source>
</evidence>
<dbReference type="PANTHER" id="PTHR32114">
    <property type="entry name" value="ABC TRANSPORTER ABCH.3"/>
    <property type="match status" value="1"/>
</dbReference>
<keyword evidence="7" id="KW-1185">Reference proteome</keyword>
<dbReference type="GO" id="GO:0004527">
    <property type="term" value="F:exonuclease activity"/>
    <property type="evidence" value="ECO:0007669"/>
    <property type="project" value="UniProtKB-KW"/>
</dbReference>
<evidence type="ECO:0000313" key="6">
    <source>
        <dbReference type="EMBL" id="MBA8803345.1"/>
    </source>
</evidence>
<protein>
    <recommendedName>
        <fullName evidence="3">Nuclease SbcCD subunit C</fullName>
    </recommendedName>
</protein>